<dbReference type="PROSITE" id="PS50921">
    <property type="entry name" value="ANTAR"/>
    <property type="match status" value="1"/>
</dbReference>
<dbReference type="Proteomes" id="UP000645217">
    <property type="component" value="Unassembled WGS sequence"/>
</dbReference>
<dbReference type="InterPro" id="IPR013656">
    <property type="entry name" value="PAS_4"/>
</dbReference>
<dbReference type="SMART" id="SM00091">
    <property type="entry name" value="PAS"/>
    <property type="match status" value="1"/>
</dbReference>
<comment type="caution">
    <text evidence="2">The sequence shown here is derived from an EMBL/GenBank/DDBJ whole genome shotgun (WGS) entry which is preliminary data.</text>
</comment>
<dbReference type="SUPFAM" id="SSF52172">
    <property type="entry name" value="CheY-like"/>
    <property type="match status" value="1"/>
</dbReference>
<accession>A0A917R126</accession>
<dbReference type="InterPro" id="IPR036388">
    <property type="entry name" value="WH-like_DNA-bd_sf"/>
</dbReference>
<name>A0A917R126_9ACTN</name>
<proteinExistence type="predicted"/>
<dbReference type="NCBIfam" id="TIGR00229">
    <property type="entry name" value="sensory_box"/>
    <property type="match status" value="1"/>
</dbReference>
<dbReference type="Gene3D" id="1.10.10.10">
    <property type="entry name" value="Winged helix-like DNA-binding domain superfamily/Winged helix DNA-binding domain"/>
    <property type="match status" value="1"/>
</dbReference>
<dbReference type="AlphaFoldDB" id="A0A917R126"/>
<feature type="domain" description="ANTAR" evidence="1">
    <location>
        <begin position="171"/>
        <end position="232"/>
    </location>
</feature>
<dbReference type="Pfam" id="PF03861">
    <property type="entry name" value="ANTAR"/>
    <property type="match status" value="1"/>
</dbReference>
<dbReference type="InterPro" id="IPR035965">
    <property type="entry name" value="PAS-like_dom_sf"/>
</dbReference>
<keyword evidence="3" id="KW-1185">Reference proteome</keyword>
<reference evidence="2" key="1">
    <citation type="journal article" date="2014" name="Int. J. Syst. Evol. Microbiol.">
        <title>Complete genome sequence of Corynebacterium casei LMG S-19264T (=DSM 44701T), isolated from a smear-ripened cheese.</title>
        <authorList>
            <consortium name="US DOE Joint Genome Institute (JGI-PGF)"/>
            <person name="Walter F."/>
            <person name="Albersmeier A."/>
            <person name="Kalinowski J."/>
            <person name="Ruckert C."/>
        </authorList>
    </citation>
    <scope>NUCLEOTIDE SEQUENCE</scope>
    <source>
        <strain evidence="2">JCM 13064</strain>
    </source>
</reference>
<organism evidence="2 3">
    <name type="scientific">Sphaerisporangium melleum</name>
    <dbReference type="NCBI Taxonomy" id="321316"/>
    <lineage>
        <taxon>Bacteria</taxon>
        <taxon>Bacillati</taxon>
        <taxon>Actinomycetota</taxon>
        <taxon>Actinomycetes</taxon>
        <taxon>Streptosporangiales</taxon>
        <taxon>Streptosporangiaceae</taxon>
        <taxon>Sphaerisporangium</taxon>
    </lineage>
</organism>
<dbReference type="InterPro" id="IPR005561">
    <property type="entry name" value="ANTAR"/>
</dbReference>
<evidence type="ECO:0000313" key="2">
    <source>
        <dbReference type="EMBL" id="GGK80752.1"/>
    </source>
</evidence>
<sequence>MTGGTAIDYAAVFALMPTPLLLLAPDLRIVEVNRAYLEATRRTRDELIGRNVFEAFPPNPADPASRGDEVMRASVERVLATGERDTVAVQRYDIPVSGSPGLFEEFWSSVINTPVRGPDGEIAWILHRLKDVTAIVRSSRLRCERERGNDRQDEAVAVELYAGALEVQRLNEQLHEAREDLRAALASRSVIAQAVGILMGRQRCAAGVAFAILSRASQNRNLKLHDLAVEIVTAVGGHPPDPGPFESLA</sequence>
<dbReference type="Pfam" id="PF08448">
    <property type="entry name" value="PAS_4"/>
    <property type="match status" value="1"/>
</dbReference>
<gene>
    <name evidence="2" type="ORF">GCM10007964_24240</name>
</gene>
<reference evidence="2" key="2">
    <citation type="submission" date="2020-09" db="EMBL/GenBank/DDBJ databases">
        <authorList>
            <person name="Sun Q."/>
            <person name="Ohkuma M."/>
        </authorList>
    </citation>
    <scope>NUCLEOTIDE SEQUENCE</scope>
    <source>
        <strain evidence="2">JCM 13064</strain>
    </source>
</reference>
<dbReference type="CDD" id="cd00130">
    <property type="entry name" value="PAS"/>
    <property type="match status" value="1"/>
</dbReference>
<dbReference type="GO" id="GO:0003723">
    <property type="term" value="F:RNA binding"/>
    <property type="evidence" value="ECO:0007669"/>
    <property type="project" value="InterPro"/>
</dbReference>
<dbReference type="InterPro" id="IPR011006">
    <property type="entry name" value="CheY-like_superfamily"/>
</dbReference>
<dbReference type="Gene3D" id="3.30.450.20">
    <property type="entry name" value="PAS domain"/>
    <property type="match status" value="1"/>
</dbReference>
<dbReference type="InterPro" id="IPR000014">
    <property type="entry name" value="PAS"/>
</dbReference>
<dbReference type="SMART" id="SM01012">
    <property type="entry name" value="ANTAR"/>
    <property type="match status" value="1"/>
</dbReference>
<protein>
    <recommendedName>
        <fullName evidence="1">ANTAR domain-containing protein</fullName>
    </recommendedName>
</protein>
<dbReference type="EMBL" id="BMNT01000011">
    <property type="protein sequence ID" value="GGK80752.1"/>
    <property type="molecule type" value="Genomic_DNA"/>
</dbReference>
<evidence type="ECO:0000313" key="3">
    <source>
        <dbReference type="Proteomes" id="UP000645217"/>
    </source>
</evidence>
<dbReference type="SUPFAM" id="SSF55785">
    <property type="entry name" value="PYP-like sensor domain (PAS domain)"/>
    <property type="match status" value="1"/>
</dbReference>
<evidence type="ECO:0000259" key="1">
    <source>
        <dbReference type="PROSITE" id="PS50921"/>
    </source>
</evidence>